<proteinExistence type="predicted"/>
<dbReference type="Pfam" id="PF14040">
    <property type="entry name" value="DNase_NucA_NucB"/>
    <property type="match status" value="1"/>
</dbReference>
<dbReference type="InterPro" id="IPR029476">
    <property type="entry name" value="DNase_NucA_NucB"/>
</dbReference>
<dbReference type="RefSeq" id="WP_344547260.1">
    <property type="nucleotide sequence ID" value="NZ_BAAATD010000013.1"/>
</dbReference>
<accession>A0ABN3QI22</accession>
<name>A0ABN3QI22_9ACTN</name>
<gene>
    <name evidence="3" type="ORF">GCM10010411_75150</name>
</gene>
<evidence type="ECO:0000313" key="4">
    <source>
        <dbReference type="Proteomes" id="UP001501509"/>
    </source>
</evidence>
<reference evidence="3 4" key="1">
    <citation type="journal article" date="2019" name="Int. J. Syst. Evol. Microbiol.">
        <title>The Global Catalogue of Microorganisms (GCM) 10K type strain sequencing project: providing services to taxonomists for standard genome sequencing and annotation.</title>
        <authorList>
            <consortium name="The Broad Institute Genomics Platform"/>
            <consortium name="The Broad Institute Genome Sequencing Center for Infectious Disease"/>
            <person name="Wu L."/>
            <person name="Ma J."/>
        </authorList>
    </citation>
    <scope>NUCLEOTIDE SEQUENCE [LARGE SCALE GENOMIC DNA]</scope>
    <source>
        <strain evidence="3 4">JCM 6833</strain>
    </source>
</reference>
<feature type="region of interest" description="Disordered" evidence="1">
    <location>
        <begin position="454"/>
        <end position="479"/>
    </location>
</feature>
<dbReference type="Proteomes" id="UP001501509">
    <property type="component" value="Unassembled WGS sequence"/>
</dbReference>
<feature type="domain" description="Deoxyribonuclease NucA/NucB" evidence="2">
    <location>
        <begin position="777"/>
        <end position="849"/>
    </location>
</feature>
<protein>
    <recommendedName>
        <fullName evidence="2">Deoxyribonuclease NucA/NucB domain-containing protein</fullName>
    </recommendedName>
</protein>
<dbReference type="EMBL" id="BAAATD010000013">
    <property type="protein sequence ID" value="GAA2627065.1"/>
    <property type="molecule type" value="Genomic_DNA"/>
</dbReference>
<sequence>MTAVKIEESFLSHPPDSGPLRWIARRAVAVLALLIALASLLVARPAVPAARADVASANQFVAVSPAVLVDTRYGTGGVGVAKVAGKGQITFQVAGTAGIPSSGVAAVALNLTAVGIEKPGWFTVFPSDSPASVATLTYYPGEPATGEDFTRLTGTGKVTVVNNSESPVHIVVGVRGYFLNAADTNAGNEYYPVDTEYLYDTRPGHVTGSPAHEATPVPANSSVTIDVAGQRSIPASGVNAVALNVVAWSQGGRGWLSLHAADQPTNTVPTVDYVPDETDSSFTVAQLTGSGKLILQNHGAGTVHVALTLRGYFKGATEQGGAGYIAIPSKVIVETLTGAGVPGGGTSPLAPGASVTVDVTEGIDLGSKTMAAAALVIQARQPTDAGWLTVYPASDEDPNISSVNYDKSESTTGFDLAAPDYEGKVTIKNRGPGTVHIQASMRGYFRDDETYTETVFSSETDPAEDPSAPVQSIPPKDDQADLSTTPIAAIENQPQEVLAEGDKWAPGDDAENPITDEAQAEAAAAAVAAPNFQYHRVTYDQCSANKAANKPNGWYPNRLVYCKWSYAGARRYNRFGLLLDAISFRVTRVAYLYQGKRDFDYYLRIDKITTKGKYYNGRRIDTPAGGTLVNAKVTTIQEGARSSTIAGWRANPYTKWITRVGGGVGLEKKADYFYAADIILSGVNKELGHYVINVRCDSAPYITWYRSGCVLPRVTPSLRYDLADRTRIQTATHIKNALENTPPILPAYAGVKSILGGGYGKEITRHVGQLKIDANRNKARGVCGSYDGSEYNCDEFPFASTREGAAHWPDNYPNWSARVIDAEDNQKAGRLLGRFYQRDRVLASDRFFVRVY</sequence>
<comment type="caution">
    <text evidence="3">The sequence shown here is derived from an EMBL/GenBank/DDBJ whole genome shotgun (WGS) entry which is preliminary data.</text>
</comment>
<keyword evidence="4" id="KW-1185">Reference proteome</keyword>
<evidence type="ECO:0000256" key="1">
    <source>
        <dbReference type="SAM" id="MobiDB-lite"/>
    </source>
</evidence>
<evidence type="ECO:0000259" key="2">
    <source>
        <dbReference type="Pfam" id="PF14040"/>
    </source>
</evidence>
<organism evidence="3 4">
    <name type="scientific">Actinomadura fulvescens</name>
    <dbReference type="NCBI Taxonomy" id="46160"/>
    <lineage>
        <taxon>Bacteria</taxon>
        <taxon>Bacillati</taxon>
        <taxon>Actinomycetota</taxon>
        <taxon>Actinomycetes</taxon>
        <taxon>Streptosporangiales</taxon>
        <taxon>Thermomonosporaceae</taxon>
        <taxon>Actinomadura</taxon>
    </lineage>
</organism>
<evidence type="ECO:0000313" key="3">
    <source>
        <dbReference type="EMBL" id="GAA2627065.1"/>
    </source>
</evidence>